<organism evidence="1 2">
    <name type="scientific">Brachionus plicatilis</name>
    <name type="common">Marine rotifer</name>
    <name type="synonym">Brachionus muelleri</name>
    <dbReference type="NCBI Taxonomy" id="10195"/>
    <lineage>
        <taxon>Eukaryota</taxon>
        <taxon>Metazoa</taxon>
        <taxon>Spiralia</taxon>
        <taxon>Gnathifera</taxon>
        <taxon>Rotifera</taxon>
        <taxon>Eurotatoria</taxon>
        <taxon>Monogononta</taxon>
        <taxon>Pseudotrocha</taxon>
        <taxon>Ploima</taxon>
        <taxon>Brachionidae</taxon>
        <taxon>Brachionus</taxon>
    </lineage>
</organism>
<dbReference type="AlphaFoldDB" id="A0A3M7PZG1"/>
<gene>
    <name evidence="1" type="ORF">BpHYR1_051662</name>
</gene>
<feature type="non-terminal residue" evidence="1">
    <location>
        <position position="62"/>
    </location>
</feature>
<proteinExistence type="predicted"/>
<dbReference type="EMBL" id="REGN01008090">
    <property type="protein sequence ID" value="RNA04490.1"/>
    <property type="molecule type" value="Genomic_DNA"/>
</dbReference>
<evidence type="ECO:0000313" key="2">
    <source>
        <dbReference type="Proteomes" id="UP000276133"/>
    </source>
</evidence>
<accession>A0A3M7PZG1</accession>
<protein>
    <submittedName>
        <fullName evidence="1">Uncharacterized protein</fullName>
    </submittedName>
</protein>
<sequence length="62" mass="7068">MFNVFHALGTLPSRRDILKSSMISINEFLGPDAASFFNLFKAIINSFKQIGSLKLEWSTCQW</sequence>
<keyword evidence="2" id="KW-1185">Reference proteome</keyword>
<name>A0A3M7PZG1_BRAPC</name>
<reference evidence="1 2" key="1">
    <citation type="journal article" date="2018" name="Sci. Rep.">
        <title>Genomic signatures of local adaptation to the degree of environmental predictability in rotifers.</title>
        <authorList>
            <person name="Franch-Gras L."/>
            <person name="Hahn C."/>
            <person name="Garcia-Roger E.M."/>
            <person name="Carmona M.J."/>
            <person name="Serra M."/>
            <person name="Gomez A."/>
        </authorList>
    </citation>
    <scope>NUCLEOTIDE SEQUENCE [LARGE SCALE GENOMIC DNA]</scope>
    <source>
        <strain evidence="1">HYR1</strain>
    </source>
</reference>
<evidence type="ECO:0000313" key="1">
    <source>
        <dbReference type="EMBL" id="RNA04490.1"/>
    </source>
</evidence>
<comment type="caution">
    <text evidence="1">The sequence shown here is derived from an EMBL/GenBank/DDBJ whole genome shotgun (WGS) entry which is preliminary data.</text>
</comment>
<dbReference type="Proteomes" id="UP000276133">
    <property type="component" value="Unassembled WGS sequence"/>
</dbReference>